<evidence type="ECO:0000313" key="2">
    <source>
        <dbReference type="EMBL" id="MBE8715941.1"/>
    </source>
</evidence>
<comment type="caution">
    <text evidence="2">The sequence shown here is derived from an EMBL/GenBank/DDBJ whole genome shotgun (WGS) entry which is preliminary data.</text>
</comment>
<sequence length="133" mass="15207">MEITKEVYEVISHHTLEKPEALSNELYIEQNLKLSGDDVAELLEEMQSKFEIDFSTFNFSLHFSPEVGWSENPEFGYYPVTISHLVQVATSKVWFLPEKNEANFQKEKKHTLLLKGAIVAIIVILGLGLLLIQ</sequence>
<dbReference type="InterPro" id="IPR010862">
    <property type="entry name" value="DUF1493"/>
</dbReference>
<accession>A0A928V2W1</accession>
<reference evidence="2" key="1">
    <citation type="submission" date="2018-07" db="EMBL/GenBank/DDBJ databases">
        <title>Genome assembly of strain Ka43.</title>
        <authorList>
            <person name="Kukolya J."/>
            <person name="Nagy I."/>
            <person name="Horvath B."/>
            <person name="Toth A."/>
        </authorList>
    </citation>
    <scope>NUCLEOTIDE SEQUENCE</scope>
    <source>
        <strain evidence="2">KB43</strain>
    </source>
</reference>
<dbReference type="AlphaFoldDB" id="A0A928V2W1"/>
<gene>
    <name evidence="2" type="ORF">C4F51_01900</name>
</gene>
<keyword evidence="1" id="KW-1133">Transmembrane helix</keyword>
<protein>
    <submittedName>
        <fullName evidence="2">DUF1493 family protein</fullName>
    </submittedName>
</protein>
<dbReference type="EMBL" id="PRDL01000001">
    <property type="protein sequence ID" value="MBE8715941.1"/>
    <property type="molecule type" value="Genomic_DNA"/>
</dbReference>
<organism evidence="2 3">
    <name type="scientific">Cellvibrio polysaccharolyticus</name>
    <dbReference type="NCBI Taxonomy" id="2082724"/>
    <lineage>
        <taxon>Bacteria</taxon>
        <taxon>Pseudomonadati</taxon>
        <taxon>Pseudomonadota</taxon>
        <taxon>Gammaproteobacteria</taxon>
        <taxon>Cellvibrionales</taxon>
        <taxon>Cellvibrionaceae</taxon>
        <taxon>Cellvibrio</taxon>
    </lineage>
</organism>
<evidence type="ECO:0000313" key="3">
    <source>
        <dbReference type="Proteomes" id="UP000652567"/>
    </source>
</evidence>
<evidence type="ECO:0000256" key="1">
    <source>
        <dbReference type="SAM" id="Phobius"/>
    </source>
</evidence>
<dbReference type="Proteomes" id="UP000652567">
    <property type="component" value="Unassembled WGS sequence"/>
</dbReference>
<keyword evidence="1" id="KW-0812">Transmembrane</keyword>
<keyword evidence="1" id="KW-0472">Membrane</keyword>
<name>A0A928V2W1_9GAMM</name>
<feature type="transmembrane region" description="Helical" evidence="1">
    <location>
        <begin position="112"/>
        <end position="132"/>
    </location>
</feature>
<dbReference type="Pfam" id="PF07377">
    <property type="entry name" value="DUF1493"/>
    <property type="match status" value="1"/>
</dbReference>
<dbReference type="RefSeq" id="WP_193906667.1">
    <property type="nucleotide sequence ID" value="NZ_PRDL01000001.1"/>
</dbReference>
<proteinExistence type="predicted"/>
<keyword evidence="3" id="KW-1185">Reference proteome</keyword>